<dbReference type="FunFam" id="2.60.120.10:FF:000099">
    <property type="entry name" value="1,2-dihydroxy-3-keto-5-methylthiopentene dioxygenase"/>
    <property type="match status" value="1"/>
</dbReference>
<evidence type="ECO:0000256" key="8">
    <source>
        <dbReference type="ARBA" id="ARBA00023004"/>
    </source>
</evidence>
<comment type="similarity">
    <text evidence="11">Belongs to the acireductone dioxygenase (ARD) family.</text>
</comment>
<keyword evidence="10 11" id="KW-0539">Nucleus</keyword>
<feature type="binding site" evidence="11">
    <location>
        <position position="88"/>
    </location>
    <ligand>
        <name>Ni(2+)</name>
        <dbReference type="ChEBI" id="CHEBI:49786"/>
        <note>for nickel-dependent acireductone dioxygenase activity</note>
    </ligand>
</feature>
<dbReference type="AlphaFoldDB" id="A0A550BT08"/>
<reference evidence="12 13" key="1">
    <citation type="journal article" date="2019" name="New Phytol.">
        <title>Comparative genomics reveals unique wood-decay strategies and fruiting body development in the Schizophyllaceae.</title>
        <authorList>
            <person name="Almasi E."/>
            <person name="Sahu N."/>
            <person name="Krizsan K."/>
            <person name="Balint B."/>
            <person name="Kovacs G.M."/>
            <person name="Kiss B."/>
            <person name="Cseklye J."/>
            <person name="Drula E."/>
            <person name="Henrissat B."/>
            <person name="Nagy I."/>
            <person name="Chovatia M."/>
            <person name="Adam C."/>
            <person name="LaButti K."/>
            <person name="Lipzen A."/>
            <person name="Riley R."/>
            <person name="Grigoriev I.V."/>
            <person name="Nagy L.G."/>
        </authorList>
    </citation>
    <scope>NUCLEOTIDE SEQUENCE [LARGE SCALE GENOMIC DNA]</scope>
    <source>
        <strain evidence="12 13">NL-1724</strain>
    </source>
</reference>
<evidence type="ECO:0000256" key="11">
    <source>
        <dbReference type="HAMAP-Rule" id="MF_03154"/>
    </source>
</evidence>
<dbReference type="PANTHER" id="PTHR23418:SF0">
    <property type="entry name" value="ACIREDUCTONE DIOXYGENASE"/>
    <property type="match status" value="1"/>
</dbReference>
<dbReference type="HAMAP" id="MF_03154">
    <property type="entry name" value="Salvage_MtnD_euk"/>
    <property type="match status" value="1"/>
</dbReference>
<dbReference type="Proteomes" id="UP000320762">
    <property type="component" value="Unassembled WGS sequence"/>
</dbReference>
<feature type="binding site" evidence="11">
    <location>
        <position position="92"/>
    </location>
    <ligand>
        <name>Fe(2+)</name>
        <dbReference type="ChEBI" id="CHEBI:29033"/>
        <note>for iron-dependent acireductone dioxygenase activity</note>
    </ligand>
</feature>
<evidence type="ECO:0000256" key="2">
    <source>
        <dbReference type="ARBA" id="ARBA00022490"/>
    </source>
</evidence>
<organism evidence="12 13">
    <name type="scientific">Schizophyllum amplum</name>
    <dbReference type="NCBI Taxonomy" id="97359"/>
    <lineage>
        <taxon>Eukaryota</taxon>
        <taxon>Fungi</taxon>
        <taxon>Dikarya</taxon>
        <taxon>Basidiomycota</taxon>
        <taxon>Agaricomycotina</taxon>
        <taxon>Agaricomycetes</taxon>
        <taxon>Agaricomycetidae</taxon>
        <taxon>Agaricales</taxon>
        <taxon>Schizophyllaceae</taxon>
        <taxon>Schizophyllum</taxon>
    </lineage>
</organism>
<dbReference type="GO" id="GO:0016151">
    <property type="term" value="F:nickel cation binding"/>
    <property type="evidence" value="ECO:0007669"/>
    <property type="project" value="UniProtKB-UniRule"/>
</dbReference>
<feature type="binding site" evidence="11">
    <location>
        <position position="92"/>
    </location>
    <ligand>
        <name>Ni(2+)</name>
        <dbReference type="ChEBI" id="CHEBI:49786"/>
        <note>for nickel-dependent acireductone dioxygenase activity</note>
    </ligand>
</feature>
<accession>A0A550BT08</accession>
<dbReference type="GO" id="GO:0019509">
    <property type="term" value="P:L-methionine salvage from methylthioadenosine"/>
    <property type="evidence" value="ECO:0007669"/>
    <property type="project" value="UniProtKB-UniRule"/>
</dbReference>
<comment type="pathway">
    <text evidence="11">Amino-acid biosynthesis; L-methionine biosynthesis via salvage pathway; L-methionine from S-methyl-5-thio-alpha-D-ribose 1-phosphate: step 5/6.</text>
</comment>
<comment type="subcellular location">
    <subcellularLocation>
        <location evidence="11">Cytoplasm</location>
    </subcellularLocation>
    <subcellularLocation>
        <location evidence="11">Nucleus</location>
    </subcellularLocation>
</comment>
<dbReference type="SUPFAM" id="SSF51182">
    <property type="entry name" value="RmlC-like cupins"/>
    <property type="match status" value="1"/>
</dbReference>
<keyword evidence="3 11" id="KW-0533">Nickel</keyword>
<dbReference type="GO" id="GO:0005737">
    <property type="term" value="C:cytoplasm"/>
    <property type="evidence" value="ECO:0007669"/>
    <property type="project" value="UniProtKB-SubCell"/>
</dbReference>
<evidence type="ECO:0000256" key="6">
    <source>
        <dbReference type="ARBA" id="ARBA00022964"/>
    </source>
</evidence>
<keyword evidence="6 11" id="KW-0223">Dioxygenase</keyword>
<dbReference type="STRING" id="97359.A0A550BT08"/>
<keyword evidence="4 11" id="KW-0028">Amino-acid biosynthesis</keyword>
<evidence type="ECO:0000256" key="7">
    <source>
        <dbReference type="ARBA" id="ARBA00023002"/>
    </source>
</evidence>
<dbReference type="EMBL" id="VDMD01000105">
    <property type="protein sequence ID" value="TRM55666.1"/>
    <property type="molecule type" value="Genomic_DNA"/>
</dbReference>
<evidence type="ECO:0000313" key="12">
    <source>
        <dbReference type="EMBL" id="TRM55666.1"/>
    </source>
</evidence>
<evidence type="ECO:0000256" key="4">
    <source>
        <dbReference type="ARBA" id="ARBA00022605"/>
    </source>
</evidence>
<dbReference type="Gene3D" id="2.60.120.10">
    <property type="entry name" value="Jelly Rolls"/>
    <property type="match status" value="1"/>
</dbReference>
<keyword evidence="13" id="KW-1185">Reference proteome</keyword>
<dbReference type="EC" id="1.13.11.53" evidence="11"/>
<protein>
    <recommendedName>
        <fullName evidence="11">Acireductone dioxygenase</fullName>
    </recommendedName>
    <alternativeName>
        <fullName evidence="11">Acireductone dioxygenase (Fe(2+)-requiring)</fullName>
        <shortName evidence="11">ARD'</shortName>
        <shortName evidence="11">Fe-ARD</shortName>
        <ecNumber evidence="11">1.13.11.54</ecNumber>
    </alternativeName>
    <alternativeName>
        <fullName evidence="11">Acireductone dioxygenase (Ni(2+)-requiring)</fullName>
        <shortName evidence="11">ARD</shortName>
        <shortName evidence="11">Ni-ARD</shortName>
        <ecNumber evidence="11">1.13.11.53</ecNumber>
    </alternativeName>
</protein>
<comment type="catalytic activity">
    <reaction evidence="1 11">
        <text>1,2-dihydroxy-5-(methylsulfanyl)pent-1-en-3-one + O2 = 4-methylsulfanyl-2-oxobutanoate + formate + 2 H(+)</text>
        <dbReference type="Rhea" id="RHEA:24504"/>
        <dbReference type="ChEBI" id="CHEBI:15378"/>
        <dbReference type="ChEBI" id="CHEBI:15379"/>
        <dbReference type="ChEBI" id="CHEBI:15740"/>
        <dbReference type="ChEBI" id="CHEBI:16723"/>
        <dbReference type="ChEBI" id="CHEBI:49252"/>
        <dbReference type="EC" id="1.13.11.54"/>
    </reaction>
</comment>
<feature type="binding site" evidence="11">
    <location>
        <position position="88"/>
    </location>
    <ligand>
        <name>Fe(2+)</name>
        <dbReference type="ChEBI" id="CHEBI:29033"/>
        <note>for iron-dependent acireductone dioxygenase activity</note>
    </ligand>
</feature>
<feature type="binding site" evidence="11">
    <location>
        <position position="86"/>
    </location>
    <ligand>
        <name>Fe(2+)</name>
        <dbReference type="ChEBI" id="CHEBI:29033"/>
        <note>for iron-dependent acireductone dioxygenase activity</note>
    </ligand>
</feature>
<dbReference type="GO" id="GO:0005634">
    <property type="term" value="C:nucleus"/>
    <property type="evidence" value="ECO:0007669"/>
    <property type="project" value="UniProtKB-SubCell"/>
</dbReference>
<sequence>MRAYYYDNVAGDQRLLHDSPPSQSVSEERLKELNVLHRNIPLAGHEQQLDRVMAERGYKHRDKIHVSKEGLGEIYESKIKAFFDEHLHEDEEIRYILAGAGFFDVRESPSDAWIRLAVEPGDLLVIPAGIYHRFTTDMQDDIEALRLFQDAPKWIAINRNAETESNVCRVNYLQSIGVTAVA</sequence>
<dbReference type="OrthoDB" id="1867259at2759"/>
<dbReference type="GO" id="GO:0005506">
    <property type="term" value="F:iron ion binding"/>
    <property type="evidence" value="ECO:0007669"/>
    <property type="project" value="UniProtKB-UniRule"/>
</dbReference>
<feature type="binding site" evidence="11">
    <location>
        <position position="132"/>
    </location>
    <ligand>
        <name>Fe(2+)</name>
        <dbReference type="ChEBI" id="CHEBI:29033"/>
        <note>for iron-dependent acireductone dioxygenase activity</note>
    </ligand>
</feature>
<dbReference type="UniPathway" id="UPA00904">
    <property type="reaction ID" value="UER00878"/>
</dbReference>
<comment type="cofactor">
    <cofactor evidence="11">
        <name>Fe(2+)</name>
        <dbReference type="ChEBI" id="CHEBI:29033"/>
    </cofactor>
    <cofactor evidence="11">
        <name>Ni(2+)</name>
        <dbReference type="ChEBI" id="CHEBI:49786"/>
    </cofactor>
    <text evidence="11">Binds either 1 Fe or Ni cation per monomer. Iron-binding promotes an acireductone dioxygenase reaction producing 2-keto-4-methylthiobutyrate, while nickel-binding promotes an acireductone dioxygenase reaction producing 3-(methylsulfanyl)propanoate.</text>
</comment>
<dbReference type="PANTHER" id="PTHR23418">
    <property type="entry name" value="ACIREDUCTONE DIOXYGENASE"/>
    <property type="match status" value="1"/>
</dbReference>
<evidence type="ECO:0000256" key="3">
    <source>
        <dbReference type="ARBA" id="ARBA00022596"/>
    </source>
</evidence>
<dbReference type="GO" id="GO:0010308">
    <property type="term" value="F:acireductone dioxygenase (Ni2+-requiring) activity"/>
    <property type="evidence" value="ECO:0007669"/>
    <property type="project" value="UniProtKB-UniRule"/>
</dbReference>
<dbReference type="InterPro" id="IPR014710">
    <property type="entry name" value="RmlC-like_jellyroll"/>
</dbReference>
<comment type="function">
    <text evidence="11">Catalyzes 2 different reactions between oxygen and the acireductone 1,2-dihydroxy-3-keto-5-methylthiopentene (DHK-MTPene) depending upon the metal bound in the active site. Fe-containing acireductone dioxygenase (Fe-ARD) produces formate and 2-keto-4-methylthiobutyrate (KMTB), the alpha-ketoacid precursor of methionine in the methionine recycle pathway. Ni-containing acireductone dioxygenase (Ni-ARD) produces methylthiopropionate, carbon monoxide and formate, and does not lie on the methionine recycle pathway.</text>
</comment>
<evidence type="ECO:0000256" key="9">
    <source>
        <dbReference type="ARBA" id="ARBA00023167"/>
    </source>
</evidence>
<dbReference type="InterPro" id="IPR004313">
    <property type="entry name" value="ARD"/>
</dbReference>
<evidence type="ECO:0000256" key="5">
    <source>
        <dbReference type="ARBA" id="ARBA00022723"/>
    </source>
</evidence>
<keyword evidence="2 11" id="KW-0963">Cytoplasm</keyword>
<keyword evidence="8 11" id="KW-0408">Iron</keyword>
<evidence type="ECO:0000256" key="1">
    <source>
        <dbReference type="ARBA" id="ARBA00000428"/>
    </source>
</evidence>
<dbReference type="EC" id="1.13.11.54" evidence="11"/>
<evidence type="ECO:0000256" key="10">
    <source>
        <dbReference type="ARBA" id="ARBA00023242"/>
    </source>
</evidence>
<evidence type="ECO:0000313" key="13">
    <source>
        <dbReference type="Proteomes" id="UP000320762"/>
    </source>
</evidence>
<dbReference type="CDD" id="cd02232">
    <property type="entry name" value="cupin_ARD"/>
    <property type="match status" value="1"/>
</dbReference>
<keyword evidence="9 11" id="KW-0486">Methionine biosynthesis</keyword>
<feature type="binding site" evidence="11">
    <location>
        <position position="86"/>
    </location>
    <ligand>
        <name>Ni(2+)</name>
        <dbReference type="ChEBI" id="CHEBI:49786"/>
        <note>for nickel-dependent acireductone dioxygenase activity</note>
    </ligand>
</feature>
<dbReference type="InterPro" id="IPR027496">
    <property type="entry name" value="ARD_euk"/>
</dbReference>
<comment type="caution">
    <text evidence="12">The sequence shown here is derived from an EMBL/GenBank/DDBJ whole genome shotgun (WGS) entry which is preliminary data.</text>
</comment>
<dbReference type="Pfam" id="PF03079">
    <property type="entry name" value="ARD"/>
    <property type="match status" value="1"/>
</dbReference>
<gene>
    <name evidence="11" type="primary">ADI1</name>
    <name evidence="12" type="ORF">BD626DRAFT_523566</name>
</gene>
<feature type="binding site" evidence="11">
    <location>
        <position position="132"/>
    </location>
    <ligand>
        <name>Ni(2+)</name>
        <dbReference type="ChEBI" id="CHEBI:49786"/>
        <note>for nickel-dependent acireductone dioxygenase activity</note>
    </ligand>
</feature>
<keyword evidence="7 11" id="KW-0560">Oxidoreductase</keyword>
<proteinExistence type="inferred from homology"/>
<keyword evidence="5 11" id="KW-0479">Metal-binding</keyword>
<dbReference type="GO" id="GO:0010309">
    <property type="term" value="F:acireductone dioxygenase [iron(II)-requiring] activity"/>
    <property type="evidence" value="ECO:0007669"/>
    <property type="project" value="UniProtKB-UniRule"/>
</dbReference>
<comment type="catalytic activity">
    <reaction evidence="11">
        <text>1,2-dihydroxy-5-(methylsulfanyl)pent-1-en-3-one + O2 = 3-(methylsulfanyl)propanoate + CO + formate + 2 H(+)</text>
        <dbReference type="Rhea" id="RHEA:14161"/>
        <dbReference type="ChEBI" id="CHEBI:15378"/>
        <dbReference type="ChEBI" id="CHEBI:15379"/>
        <dbReference type="ChEBI" id="CHEBI:15740"/>
        <dbReference type="ChEBI" id="CHEBI:17245"/>
        <dbReference type="ChEBI" id="CHEBI:49016"/>
        <dbReference type="ChEBI" id="CHEBI:49252"/>
        <dbReference type="EC" id="1.13.11.53"/>
    </reaction>
</comment>
<name>A0A550BT08_9AGAR</name>
<dbReference type="InterPro" id="IPR011051">
    <property type="entry name" value="RmlC_Cupin_sf"/>
</dbReference>